<evidence type="ECO:0000313" key="5">
    <source>
        <dbReference type="Proteomes" id="UP000008631"/>
    </source>
</evidence>
<evidence type="ECO:0000259" key="3">
    <source>
        <dbReference type="Pfam" id="PF04389"/>
    </source>
</evidence>
<dbReference type="PANTHER" id="PTHR12283:SF6">
    <property type="entry name" value="GLUTAMINYL-PEPTIDE CYCLOTRANSFERASE-RELATED"/>
    <property type="match status" value="1"/>
</dbReference>
<feature type="domain" description="Peptidase M28" evidence="3">
    <location>
        <begin position="80"/>
        <end position="290"/>
    </location>
</feature>
<dbReference type="RefSeq" id="WP_013564651.1">
    <property type="nucleotide sequence ID" value="NC_014962.1"/>
</dbReference>
<keyword evidence="5" id="KW-1185">Reference proteome</keyword>
<dbReference type="HOGENOM" id="CLU_045003_2_1_0"/>
<dbReference type="Pfam" id="PF04389">
    <property type="entry name" value="Peptidase_M28"/>
    <property type="match status" value="1"/>
</dbReference>
<dbReference type="PANTHER" id="PTHR12283">
    <property type="entry name" value="GLUTAMINYL-PEPTIDE CYCLOTRANSFERASE"/>
    <property type="match status" value="1"/>
</dbReference>
<evidence type="ECO:0000313" key="4">
    <source>
        <dbReference type="EMBL" id="ADV62363.1"/>
    </source>
</evidence>
<gene>
    <name evidence="4" type="ordered locus">Isop_1780</name>
</gene>
<evidence type="ECO:0000256" key="1">
    <source>
        <dbReference type="ARBA" id="ARBA00022679"/>
    </source>
</evidence>
<reference key="1">
    <citation type="submission" date="2010-11" db="EMBL/GenBank/DDBJ databases">
        <title>The complete sequence of chromosome of Isophaera pallida ATCC 43644.</title>
        <authorList>
            <consortium name="US DOE Joint Genome Institute (JGI-PGF)"/>
            <person name="Lucas S."/>
            <person name="Copeland A."/>
            <person name="Lapidus A."/>
            <person name="Bruce D."/>
            <person name="Goodwin L."/>
            <person name="Pitluck S."/>
            <person name="Kyrpides N."/>
            <person name="Mavromatis K."/>
            <person name="Pagani I."/>
            <person name="Ivanova N."/>
            <person name="Saunders E."/>
            <person name="Brettin T."/>
            <person name="Detter J.C."/>
            <person name="Han C."/>
            <person name="Tapia R."/>
            <person name="Land M."/>
            <person name="Hauser L."/>
            <person name="Markowitz V."/>
            <person name="Cheng J.-F."/>
            <person name="Hugenholtz P."/>
            <person name="Woyke T."/>
            <person name="Wu D."/>
            <person name="Eisen J.A."/>
        </authorList>
    </citation>
    <scope>NUCLEOTIDE SEQUENCE</scope>
    <source>
        <strain>ATCC 43644</strain>
    </source>
</reference>
<dbReference type="Proteomes" id="UP000008631">
    <property type="component" value="Chromosome"/>
</dbReference>
<keyword evidence="1" id="KW-0808">Transferase</keyword>
<dbReference type="InParanoid" id="E8R1E6"/>
<accession>E8R1E6</accession>
<protein>
    <submittedName>
        <fullName evidence="4">Peptidase M28</fullName>
    </submittedName>
</protein>
<dbReference type="eggNOG" id="COG2234">
    <property type="taxonomic scope" value="Bacteria"/>
</dbReference>
<dbReference type="AlphaFoldDB" id="E8R1E6"/>
<dbReference type="GO" id="GO:0008270">
    <property type="term" value="F:zinc ion binding"/>
    <property type="evidence" value="ECO:0007669"/>
    <property type="project" value="TreeGrafter"/>
</dbReference>
<dbReference type="InterPro" id="IPR007484">
    <property type="entry name" value="Peptidase_M28"/>
</dbReference>
<dbReference type="InterPro" id="IPR040234">
    <property type="entry name" value="QC/QCL"/>
</dbReference>
<organism evidence="4 5">
    <name type="scientific">Isosphaera pallida (strain ATCC 43644 / DSM 9630 / IS1B)</name>
    <dbReference type="NCBI Taxonomy" id="575540"/>
    <lineage>
        <taxon>Bacteria</taxon>
        <taxon>Pseudomonadati</taxon>
        <taxon>Planctomycetota</taxon>
        <taxon>Planctomycetia</taxon>
        <taxon>Isosphaerales</taxon>
        <taxon>Isosphaeraceae</taxon>
        <taxon>Isosphaera</taxon>
    </lineage>
</organism>
<dbReference type="SUPFAM" id="SSF53187">
    <property type="entry name" value="Zn-dependent exopeptidases"/>
    <property type="match status" value="1"/>
</dbReference>
<name>E8R1E6_ISOPI</name>
<reference evidence="4 5" key="2">
    <citation type="journal article" date="2011" name="Stand. Genomic Sci.">
        <title>Complete genome sequence of Isosphaera pallida type strain (IS1B).</title>
        <authorList>
            <consortium name="US DOE Joint Genome Institute (JGI-PGF)"/>
            <person name="Goker M."/>
            <person name="Cleland D."/>
            <person name="Saunders E."/>
            <person name="Lapidus A."/>
            <person name="Nolan M."/>
            <person name="Lucas S."/>
            <person name="Hammon N."/>
            <person name="Deshpande S."/>
            <person name="Cheng J.F."/>
            <person name="Tapia R."/>
            <person name="Han C."/>
            <person name="Goodwin L."/>
            <person name="Pitluck S."/>
            <person name="Liolios K."/>
            <person name="Pagani I."/>
            <person name="Ivanova N."/>
            <person name="Mavromatis K."/>
            <person name="Pati A."/>
            <person name="Chen A."/>
            <person name="Palaniappan K."/>
            <person name="Land M."/>
            <person name="Hauser L."/>
            <person name="Chang Y.J."/>
            <person name="Jeffries C.D."/>
            <person name="Detter J.C."/>
            <person name="Beck B."/>
            <person name="Woyke T."/>
            <person name="Bristow J."/>
            <person name="Eisen J.A."/>
            <person name="Markowitz V."/>
            <person name="Hugenholtz P."/>
            <person name="Kyrpides N.C."/>
            <person name="Klenk H.P."/>
        </authorList>
    </citation>
    <scope>NUCLEOTIDE SEQUENCE [LARGE SCALE GENOMIC DNA]</scope>
    <source>
        <strain evidence="5">ATCC 43644 / DSM 9630 / IS1B</strain>
    </source>
</reference>
<keyword evidence="2" id="KW-0012">Acyltransferase</keyword>
<sequence>MGCSPEANRSLLHPSFDGEAALADLVELCRRFGPRPAGSEPSHAQRRWIARRLESYGATLSEQPFRLRDPLDGQLLEAANLIASWKPRTRQRLLIGTHADTRPFPDLEPDPARRAQGYLGANDGGSGVALLLELARHLEGWLAQATIPLGVDLVFFDAEERVVGERGVYCLGSRHFVAHQSPQRLAAYAAAVVIDIVAAPDLTILIEPHGWIHAPQLTHDLFQAAAAVGAHGFQPRIGPAVFDDHLPLLAAGIPAALLIDIRDPAWHTAADLPQRCSAVSLAQVGHTLTHWLLQQLNDPA</sequence>
<dbReference type="KEGG" id="ipa:Isop_1780"/>
<dbReference type="EMBL" id="CP002353">
    <property type="protein sequence ID" value="ADV62363.1"/>
    <property type="molecule type" value="Genomic_DNA"/>
</dbReference>
<dbReference type="Gene3D" id="3.40.630.10">
    <property type="entry name" value="Zn peptidases"/>
    <property type="match status" value="1"/>
</dbReference>
<dbReference type="GO" id="GO:0016603">
    <property type="term" value="F:glutaminyl-peptide cyclotransferase activity"/>
    <property type="evidence" value="ECO:0007669"/>
    <property type="project" value="TreeGrafter"/>
</dbReference>
<evidence type="ECO:0000256" key="2">
    <source>
        <dbReference type="ARBA" id="ARBA00023315"/>
    </source>
</evidence>
<proteinExistence type="predicted"/>
<dbReference type="STRING" id="575540.Isop_1780"/>